<dbReference type="AlphaFoldDB" id="A0A1H0NEK1"/>
<dbReference type="InterPro" id="IPR003313">
    <property type="entry name" value="AraC-bd"/>
</dbReference>
<evidence type="ECO:0000256" key="1">
    <source>
        <dbReference type="ARBA" id="ARBA00023015"/>
    </source>
</evidence>
<accession>A0A1H0NEK1</accession>
<dbReference type="EMBL" id="FNJQ01000003">
    <property type="protein sequence ID" value="SDO90976.1"/>
    <property type="molecule type" value="Genomic_DNA"/>
</dbReference>
<keyword evidence="3" id="KW-0804">Transcription</keyword>
<reference evidence="5 6" key="1">
    <citation type="submission" date="2016-10" db="EMBL/GenBank/DDBJ databases">
        <authorList>
            <person name="de Groot N.N."/>
        </authorList>
    </citation>
    <scope>NUCLEOTIDE SEQUENCE [LARGE SCALE GENOMIC DNA]</scope>
    <source>
        <strain evidence="5 6">S137</strain>
    </source>
</reference>
<sequence>MMRYFTTVAKVQAEISRIFHETGRRASVPEALLNIYNSGKYLEQFPPLSVDKLWDSLDDEEFLRHINQLPIGLDLIIQNEAENKSNKGNPVGEDLMFSLGNDLIVFKAFNYINIDTHKHNFFEMGYIMRGHCLLTVEQETLDLQPGQFYIIGPNARHSIQMDDDESVLICIDIRKSTFENAFFNLMAGEDLLSYFFQSILARPDYPNYIIFTSQNEENIRRLLKTLMMESYLGDSYHNLCGISLVNILMCYMLRHYSDTIQFYSYDFLSTRAPLIMRYIQTHYQTVSLHELSQVFHYNEAYLSTLISKNAGMNFSTLLNKLKTGRAKSYLETSNMSIQEISEAVGYSSADHFSRTFKQYYDCSPQKYRTKFRTEKE</sequence>
<dbReference type="InterPro" id="IPR018062">
    <property type="entry name" value="HTH_AraC-typ_CS"/>
</dbReference>
<dbReference type="RefSeq" id="WP_074571261.1">
    <property type="nucleotide sequence ID" value="NZ_FNJQ01000003.1"/>
</dbReference>
<gene>
    <name evidence="5" type="ORF">SAMN05216366_10351</name>
</gene>
<dbReference type="GO" id="GO:0003700">
    <property type="term" value="F:DNA-binding transcription factor activity"/>
    <property type="evidence" value="ECO:0007669"/>
    <property type="project" value="InterPro"/>
</dbReference>
<dbReference type="InterPro" id="IPR014710">
    <property type="entry name" value="RmlC-like_jellyroll"/>
</dbReference>
<dbReference type="PRINTS" id="PR00032">
    <property type="entry name" value="HTHARAC"/>
</dbReference>
<organism evidence="5 6">
    <name type="scientific">Selenomonas ruminantium</name>
    <dbReference type="NCBI Taxonomy" id="971"/>
    <lineage>
        <taxon>Bacteria</taxon>
        <taxon>Bacillati</taxon>
        <taxon>Bacillota</taxon>
        <taxon>Negativicutes</taxon>
        <taxon>Selenomonadales</taxon>
        <taxon>Selenomonadaceae</taxon>
        <taxon>Selenomonas</taxon>
    </lineage>
</organism>
<evidence type="ECO:0000259" key="4">
    <source>
        <dbReference type="PROSITE" id="PS01124"/>
    </source>
</evidence>
<dbReference type="Proteomes" id="UP000182412">
    <property type="component" value="Unassembled WGS sequence"/>
</dbReference>
<dbReference type="Gene3D" id="2.60.120.10">
    <property type="entry name" value="Jelly Rolls"/>
    <property type="match status" value="1"/>
</dbReference>
<dbReference type="InterPro" id="IPR009057">
    <property type="entry name" value="Homeodomain-like_sf"/>
</dbReference>
<evidence type="ECO:0000313" key="6">
    <source>
        <dbReference type="Proteomes" id="UP000182412"/>
    </source>
</evidence>
<dbReference type="GO" id="GO:0043565">
    <property type="term" value="F:sequence-specific DNA binding"/>
    <property type="evidence" value="ECO:0007669"/>
    <property type="project" value="InterPro"/>
</dbReference>
<dbReference type="PANTHER" id="PTHR43280:SF28">
    <property type="entry name" value="HTH-TYPE TRANSCRIPTIONAL ACTIVATOR RHAS"/>
    <property type="match status" value="1"/>
</dbReference>
<dbReference type="PROSITE" id="PS01124">
    <property type="entry name" value="HTH_ARAC_FAMILY_2"/>
    <property type="match status" value="1"/>
</dbReference>
<evidence type="ECO:0000256" key="3">
    <source>
        <dbReference type="ARBA" id="ARBA00023163"/>
    </source>
</evidence>
<dbReference type="Gene3D" id="1.10.10.60">
    <property type="entry name" value="Homeodomain-like"/>
    <property type="match status" value="2"/>
</dbReference>
<keyword evidence="1" id="KW-0805">Transcription regulation</keyword>
<keyword evidence="2" id="KW-0238">DNA-binding</keyword>
<evidence type="ECO:0000256" key="2">
    <source>
        <dbReference type="ARBA" id="ARBA00023125"/>
    </source>
</evidence>
<protein>
    <submittedName>
        <fullName evidence="5">AraC-like ligand binding domain-containing protein</fullName>
    </submittedName>
</protein>
<feature type="domain" description="HTH araC/xylS-type" evidence="4">
    <location>
        <begin position="273"/>
        <end position="370"/>
    </location>
</feature>
<dbReference type="PANTHER" id="PTHR43280">
    <property type="entry name" value="ARAC-FAMILY TRANSCRIPTIONAL REGULATOR"/>
    <property type="match status" value="1"/>
</dbReference>
<dbReference type="InterPro" id="IPR037923">
    <property type="entry name" value="HTH-like"/>
</dbReference>
<dbReference type="Pfam" id="PF02311">
    <property type="entry name" value="AraC_binding"/>
    <property type="match status" value="1"/>
</dbReference>
<dbReference type="PROSITE" id="PS00041">
    <property type="entry name" value="HTH_ARAC_FAMILY_1"/>
    <property type="match status" value="1"/>
</dbReference>
<dbReference type="Pfam" id="PF12833">
    <property type="entry name" value="HTH_18"/>
    <property type="match status" value="1"/>
</dbReference>
<dbReference type="SUPFAM" id="SSF51215">
    <property type="entry name" value="Regulatory protein AraC"/>
    <property type="match status" value="1"/>
</dbReference>
<proteinExistence type="predicted"/>
<dbReference type="InterPro" id="IPR018060">
    <property type="entry name" value="HTH_AraC"/>
</dbReference>
<dbReference type="SMART" id="SM00342">
    <property type="entry name" value="HTH_ARAC"/>
    <property type="match status" value="1"/>
</dbReference>
<dbReference type="InterPro" id="IPR020449">
    <property type="entry name" value="Tscrpt_reg_AraC-type_HTH"/>
</dbReference>
<name>A0A1H0NEK1_SELRU</name>
<dbReference type="OrthoDB" id="45544at2"/>
<evidence type="ECO:0000313" key="5">
    <source>
        <dbReference type="EMBL" id="SDO90976.1"/>
    </source>
</evidence>
<dbReference type="SUPFAM" id="SSF46689">
    <property type="entry name" value="Homeodomain-like"/>
    <property type="match status" value="1"/>
</dbReference>